<evidence type="ECO:0000256" key="4">
    <source>
        <dbReference type="ARBA" id="ARBA00023163"/>
    </source>
</evidence>
<dbReference type="Gene3D" id="1.10.10.10">
    <property type="entry name" value="Winged helix-like DNA-binding domain superfamily/Winged helix DNA-binding domain"/>
    <property type="match status" value="1"/>
</dbReference>
<dbReference type="KEGG" id="ceh:CEW89_03750"/>
<name>A0A291G8J5_9RHOB</name>
<dbReference type="GO" id="GO:0003700">
    <property type="term" value="F:DNA-binding transcription factor activity"/>
    <property type="evidence" value="ECO:0007669"/>
    <property type="project" value="InterPro"/>
</dbReference>
<dbReference type="InterPro" id="IPR005119">
    <property type="entry name" value="LysR_subst-bd"/>
</dbReference>
<keyword evidence="3" id="KW-0238">DNA-binding</keyword>
<dbReference type="AlphaFoldDB" id="A0A291G8J5"/>
<evidence type="ECO:0000256" key="3">
    <source>
        <dbReference type="ARBA" id="ARBA00023125"/>
    </source>
</evidence>
<evidence type="ECO:0000256" key="1">
    <source>
        <dbReference type="ARBA" id="ARBA00009437"/>
    </source>
</evidence>
<accession>A0A291G8J5</accession>
<dbReference type="STRING" id="1758178.GCA_001550095_02905"/>
<evidence type="ECO:0000313" key="7">
    <source>
        <dbReference type="Proteomes" id="UP000217935"/>
    </source>
</evidence>
<dbReference type="EMBL" id="CP022196">
    <property type="protein sequence ID" value="ATG46749.1"/>
    <property type="molecule type" value="Genomic_DNA"/>
</dbReference>
<dbReference type="RefSeq" id="WP_096804948.1">
    <property type="nucleotide sequence ID" value="NZ_CP022196.1"/>
</dbReference>
<keyword evidence="4" id="KW-0804">Transcription</keyword>
<dbReference type="GO" id="GO:0000976">
    <property type="term" value="F:transcription cis-regulatory region binding"/>
    <property type="evidence" value="ECO:0007669"/>
    <property type="project" value="TreeGrafter"/>
</dbReference>
<dbReference type="Gene3D" id="3.40.190.10">
    <property type="entry name" value="Periplasmic binding protein-like II"/>
    <property type="match status" value="1"/>
</dbReference>
<dbReference type="PANTHER" id="PTHR30126:SF40">
    <property type="entry name" value="HTH-TYPE TRANSCRIPTIONAL REGULATOR GLTR"/>
    <property type="match status" value="1"/>
</dbReference>
<dbReference type="Pfam" id="PF03466">
    <property type="entry name" value="LysR_substrate"/>
    <property type="match status" value="1"/>
</dbReference>
<sequence>MDRWDDLKFLLAIERHGTMAAAARALGTNPATVSRRMERMADELGMNPVIKTPAGWGTNPEVRGLIEASDRFHEEIEREKNRLRLKHGLQSAEIRVACSPLISGHILIPALAECAREMENIQLSFHNRAMIETLSGNDVIISSLRPRAGRLISRKIGSIRVQVFAPERDPAIRDWVGLGVELREFEPMVCATQYFGQPPRIHVDTFDHLQLVMRATRLAGLLPVASGLEMADFVAVPDTAQSCDLYMSHHESRRGDPAITQVTGFIAQSVANSSFTRLGDGISGRR</sequence>
<dbReference type="PANTHER" id="PTHR30126">
    <property type="entry name" value="HTH-TYPE TRANSCRIPTIONAL REGULATOR"/>
    <property type="match status" value="1"/>
</dbReference>
<dbReference type="SUPFAM" id="SSF46785">
    <property type="entry name" value="Winged helix' DNA-binding domain"/>
    <property type="match status" value="1"/>
</dbReference>
<gene>
    <name evidence="6" type="ORF">CEW89_03750</name>
</gene>
<dbReference type="OrthoDB" id="7768317at2"/>
<reference evidence="6 7" key="1">
    <citation type="submission" date="2017-06" db="EMBL/GenBank/DDBJ databases">
        <title>Celeribacter sp. TSPH2 complete genome sequence.</title>
        <authorList>
            <person name="Woo J.-H."/>
            <person name="Kim H.-S."/>
        </authorList>
    </citation>
    <scope>NUCLEOTIDE SEQUENCE [LARGE SCALE GENOMIC DNA]</scope>
    <source>
        <strain evidence="6 7">TSPH2</strain>
    </source>
</reference>
<dbReference type="InterPro" id="IPR036388">
    <property type="entry name" value="WH-like_DNA-bd_sf"/>
</dbReference>
<evidence type="ECO:0000256" key="2">
    <source>
        <dbReference type="ARBA" id="ARBA00023015"/>
    </source>
</evidence>
<organism evidence="6 7">
    <name type="scientific">Celeribacter ethanolicus</name>
    <dbReference type="NCBI Taxonomy" id="1758178"/>
    <lineage>
        <taxon>Bacteria</taxon>
        <taxon>Pseudomonadati</taxon>
        <taxon>Pseudomonadota</taxon>
        <taxon>Alphaproteobacteria</taxon>
        <taxon>Rhodobacterales</taxon>
        <taxon>Roseobacteraceae</taxon>
        <taxon>Celeribacter</taxon>
    </lineage>
</organism>
<proteinExistence type="inferred from homology"/>
<evidence type="ECO:0000259" key="5">
    <source>
        <dbReference type="PROSITE" id="PS50931"/>
    </source>
</evidence>
<dbReference type="InterPro" id="IPR000847">
    <property type="entry name" value="LysR_HTH_N"/>
</dbReference>
<keyword evidence="2" id="KW-0805">Transcription regulation</keyword>
<keyword evidence="7" id="KW-1185">Reference proteome</keyword>
<feature type="domain" description="HTH lysR-type" evidence="5">
    <location>
        <begin position="1"/>
        <end position="45"/>
    </location>
</feature>
<dbReference type="SUPFAM" id="SSF53850">
    <property type="entry name" value="Periplasmic binding protein-like II"/>
    <property type="match status" value="1"/>
</dbReference>
<evidence type="ECO:0000313" key="6">
    <source>
        <dbReference type="EMBL" id="ATG46749.1"/>
    </source>
</evidence>
<protein>
    <recommendedName>
        <fullName evidence="5">HTH lysR-type domain-containing protein</fullName>
    </recommendedName>
</protein>
<dbReference type="PROSITE" id="PS50931">
    <property type="entry name" value="HTH_LYSR"/>
    <property type="match status" value="1"/>
</dbReference>
<comment type="similarity">
    <text evidence="1">Belongs to the LysR transcriptional regulatory family.</text>
</comment>
<dbReference type="Pfam" id="PF00126">
    <property type="entry name" value="HTH_1"/>
    <property type="match status" value="1"/>
</dbReference>
<dbReference type="InterPro" id="IPR036390">
    <property type="entry name" value="WH_DNA-bd_sf"/>
</dbReference>
<dbReference type="Proteomes" id="UP000217935">
    <property type="component" value="Chromosome"/>
</dbReference>